<evidence type="ECO:0000313" key="1">
    <source>
        <dbReference type="EMBL" id="KAK1419805.1"/>
    </source>
</evidence>
<organism evidence="1 2">
    <name type="scientific">Tagetes erecta</name>
    <name type="common">African marigold</name>
    <dbReference type="NCBI Taxonomy" id="13708"/>
    <lineage>
        <taxon>Eukaryota</taxon>
        <taxon>Viridiplantae</taxon>
        <taxon>Streptophyta</taxon>
        <taxon>Embryophyta</taxon>
        <taxon>Tracheophyta</taxon>
        <taxon>Spermatophyta</taxon>
        <taxon>Magnoliopsida</taxon>
        <taxon>eudicotyledons</taxon>
        <taxon>Gunneridae</taxon>
        <taxon>Pentapetalae</taxon>
        <taxon>asterids</taxon>
        <taxon>campanulids</taxon>
        <taxon>Asterales</taxon>
        <taxon>Asteraceae</taxon>
        <taxon>Asteroideae</taxon>
        <taxon>Heliantheae alliance</taxon>
        <taxon>Tageteae</taxon>
        <taxon>Tagetes</taxon>
    </lineage>
</organism>
<evidence type="ECO:0008006" key="3">
    <source>
        <dbReference type="Google" id="ProtNLM"/>
    </source>
</evidence>
<dbReference type="Proteomes" id="UP001229421">
    <property type="component" value="Unassembled WGS sequence"/>
</dbReference>
<sequence length="262" mass="28591">MEDVLTELPPPSRFFLEELNNFTPPAPPVPSPFILLSNPTSKTPLQPSLFIIAISAPSLYLLHHVSPKTLIGTFILPEVPSSGNSVEPSLKDKSCNLYNISHGGKSVIVANFQYSVSSERSHAIAKTLIGQQIIPERVLILDSVQSRNFRGRISTDDTFAMKLETSVERKGIPLLKKLNYFPSGSVVEGLGAALLGRCQMKNIKATLCVSWPESGGSVTSIVKDLLLKDVLSDMEVKIDADGEAEGLKFGHTNHYLDSELYT</sequence>
<gene>
    <name evidence="1" type="ORF">QVD17_29163</name>
</gene>
<protein>
    <recommendedName>
        <fullName evidence="3">Proteasome assembly chaperone 1</fullName>
    </recommendedName>
</protein>
<comment type="caution">
    <text evidence="1">The sequence shown here is derived from an EMBL/GenBank/DDBJ whole genome shotgun (WGS) entry which is preliminary data.</text>
</comment>
<dbReference type="PANTHER" id="PTHR37227">
    <property type="entry name" value="OS01G0219000 PROTEIN"/>
    <property type="match status" value="1"/>
</dbReference>
<dbReference type="EMBL" id="JAUHHV010000007">
    <property type="protein sequence ID" value="KAK1419805.1"/>
    <property type="molecule type" value="Genomic_DNA"/>
</dbReference>
<dbReference type="PANTHER" id="PTHR37227:SF2">
    <property type="entry name" value="OS01G0219000 PROTEIN"/>
    <property type="match status" value="1"/>
</dbReference>
<dbReference type="AlphaFoldDB" id="A0AAD8NKY5"/>
<accession>A0AAD8NKY5</accession>
<name>A0AAD8NKY5_TARER</name>
<evidence type="ECO:0000313" key="2">
    <source>
        <dbReference type="Proteomes" id="UP001229421"/>
    </source>
</evidence>
<keyword evidence="2" id="KW-1185">Reference proteome</keyword>
<reference evidence="1" key="1">
    <citation type="journal article" date="2023" name="bioRxiv">
        <title>Improved chromosome-level genome assembly for marigold (Tagetes erecta).</title>
        <authorList>
            <person name="Jiang F."/>
            <person name="Yuan L."/>
            <person name="Wang S."/>
            <person name="Wang H."/>
            <person name="Xu D."/>
            <person name="Wang A."/>
            <person name="Fan W."/>
        </authorList>
    </citation>
    <scope>NUCLEOTIDE SEQUENCE</scope>
    <source>
        <strain evidence="1">WSJ</strain>
        <tissue evidence="1">Leaf</tissue>
    </source>
</reference>
<proteinExistence type="predicted"/>